<sequence>MNALPSTFASIFFFLVGISSDILDDINEMSRRQLFELVKNDKRPHLVRFRTCEKGKNNLRHDQNIYIWPEWINKNDDLALQEYEFAYIGYHFEIDKSKASFDIQNLTIFPYAAYPGEVLIIITAKKKANSLRIDLPKDIFGESGYKLCVLNLKPYNPVALIEGGASRVVASSSDIHVDGSLSYDKNFKDRSHKGLKFYWTCKQTLQPPTFCKSGIISKEKRFTIPKKFVKEGDSFKITLTLKSAFTTTAAKQQTVTVKSGVANLMIICRKNCPPEMKISSIKARTIFKVNCKQNCGGINETTDYIWTIKSKTNPDFSFDYKKKSRFGRIGPKFVIKPNALKTDTYTVSVSLGPKAIRTGTASFEIKFGELEGVKSCSIDPKTGQTLVTKFRLVCIQVSENDTFTYELYGRDKKDPTIEEFLIGGNSPEIFTKTFPLPTSENSNFVVKVMRKGEPKREIPLDVVVTSSLGDKDSEEALGVLKDYYKESDISAGVASNSSAERQKALQNFNVLVDEVMESVRKNEKVDEFIRNLKLQAASDFSKSPLDTINEVLQVSNTITNLHIQAREKELPKADPELAEATTKICKKMSHKFLELLKKEKYPLTLDDKALQHSRIVEKCVQTYGNADYTLVAPKEYNLTQLEIIKQEFEQYENFDEKYFENMQKLKESSLKSIKTASTTAKSVAMTRAVGDDEFRMNGSISSVVVLKDEGKYLVKKVVTSHGVVLIPPKEFAGDSHPYDILMVTWNRDIMWWNPGKIHVDTDIAKIEFWHSTCKQHITHFKKPVHIFFKVRNDGTKILNRMLDTYDVPENIETIKPFRRNYLVKVYRIALPRLRKLHLRFFNLTIPKSLKFVVKFFEYPEHKDFKRSVTMRARGKQYYVRNSKTYDIWIYIGIFPLKGFAGRSIDYGLEWYGSSCLKWHENKTVWQASGCQAGPKTNLTTVHCLCSNFSLLAGYLENYPVEPQQVIRPNIVLRLISCYVIFITVCTTYCIFYLLIFFTLRERRKKQLFFLADNNLEHPFAYLLLIKTGHGYNSGTSSNIMIKLIGSKKSSEPHVLNFPDPKLQLLQSFGNDMFVMTTESHLGEIRKVELWFDSTGPNASWHCRNILVYDMQLRQEWNFPIKTDLSLRRGTTRLIVTSDSEQEKDKGFLSMFNIRIFSQRYHTWCFFRYEEHLSFLKKITIVLSNCLMTYVFVMLFYTLPEMHLHDSLDSRQALTIESFDVFVAFVGYIIPFLLHNGIAWIFRNTQRQFSRYRYTNKLPVSVNFTLWGILIFMIIFSTTLLIVFGFWVQFYSSCVWLMSCIIGLLLAMTIYETLWSMVLNMLYKMEIGHNIEKMFNDIKDGINLQRAYLYKQFGTLVLRPYFEHLYKPLKVRDVMVKKLLLRRRLSIIAELEDLVMFTIYITILYITILSNKDFLTIYGRKEMSEIVQGLFTRTFGFSNINDGQDIIRYLNDTLILAVHPFEWYGNYSIIDSTKPNVVDLVNKLVGVVRIRQQRMMPNLCEVAPQMRFLNMSCWPEFSQSMIETKRHGYAWGEYTPYLVHDRLGGIWEYQPEYKTQTLAHIGQFAIYSGGGYIMYLGRNYFNSYLNSHIYRILCYNPNVNTFNAVKLLFEQSATGFIEKSVYVFPARMLYVGNEAQIVSFVFMFVIWVFFMLMKQIVATVKGFPRVFKDLWFLIDCFIITMSVLCISVFSVRTYMVRTYWNQLEHVEHKFVNYFHLFYIEDVLSYVAGFLICTATIRLWKFLRFASMFRKLELTFIIAGNAFMSFAVAFFLLLFTFAMAINMVMGNYFKKVYTVPRTARMMTTLALKPLEMELHRFLVNKVATIYITLYMVVVQISMFVLIMIIVMAYIEAQMQIASEVFKYSIYNYLEERMKYIPRYFKYKFKRRARAGFEELLKVTPKPDKIIYLFCKIVTSNRMMAMKYLTKCLVTNKNRKKTGVLSEYNSRLMLKVCRSVLIKPEEQEVEVFYKGRVQGQRLKFVDERRVEQIANIVNLLLQDRLLEFSQTGIEESTIEKCARSIKQDINTLQRCNLQLKLILHKWFSIEASLKKVLKR</sequence>
<evidence type="ECO:0000256" key="3">
    <source>
        <dbReference type="ARBA" id="ARBA00022692"/>
    </source>
</evidence>
<keyword evidence="6 10" id="KW-0472">Membrane</keyword>
<evidence type="ECO:0000256" key="9">
    <source>
        <dbReference type="PROSITE-ProRule" id="PRU00152"/>
    </source>
</evidence>
<dbReference type="GO" id="GO:0005262">
    <property type="term" value="F:calcium channel activity"/>
    <property type="evidence" value="ECO:0000318"/>
    <property type="project" value="GO_Central"/>
</dbReference>
<dbReference type="InterPro" id="IPR046791">
    <property type="entry name" value="Polycystin_dom"/>
</dbReference>
<dbReference type="GO" id="GO:0016020">
    <property type="term" value="C:membrane"/>
    <property type="evidence" value="ECO:0000318"/>
    <property type="project" value="GO_Central"/>
</dbReference>
<evidence type="ECO:0000256" key="11">
    <source>
        <dbReference type="SAM" id="SignalP"/>
    </source>
</evidence>
<dbReference type="Gene3D" id="2.60.60.20">
    <property type="entry name" value="PLAT/LH2 domain"/>
    <property type="match status" value="1"/>
</dbReference>
<feature type="transmembrane region" description="Helical" evidence="10">
    <location>
        <begin position="1178"/>
        <end position="1198"/>
    </location>
</feature>
<dbReference type="GO" id="GO:0005509">
    <property type="term" value="F:calcium ion binding"/>
    <property type="evidence" value="ECO:0007669"/>
    <property type="project" value="InterPro"/>
</dbReference>
<dbReference type="STRING" id="7070.A0A139WCS3"/>
<feature type="chain" id="PRO_5007299717" description="PLAT domain-containing protein" evidence="11">
    <location>
        <begin position="21"/>
        <end position="2052"/>
    </location>
</feature>
<evidence type="ECO:0000256" key="7">
    <source>
        <dbReference type="ARBA" id="ARBA00023180"/>
    </source>
</evidence>
<keyword evidence="14" id="KW-1185">Reference proteome</keyword>
<dbReference type="InterPro" id="IPR001024">
    <property type="entry name" value="PLAT/LH2_dom"/>
</dbReference>
<keyword evidence="5 10" id="KW-1133">Transmembrane helix</keyword>
<evidence type="ECO:0000256" key="5">
    <source>
        <dbReference type="ARBA" id="ARBA00022989"/>
    </source>
</evidence>
<evidence type="ECO:0000256" key="2">
    <source>
        <dbReference type="ARBA" id="ARBA00007200"/>
    </source>
</evidence>
<dbReference type="InterPro" id="IPR003915">
    <property type="entry name" value="PKD_2"/>
</dbReference>
<comment type="subcellular location">
    <subcellularLocation>
        <location evidence="1">Membrane</location>
        <topology evidence="1">Multi-pass membrane protein</topology>
    </subcellularLocation>
</comment>
<keyword evidence="7" id="KW-0325">Glycoprotein</keyword>
<dbReference type="Pfam" id="PF20519">
    <property type="entry name" value="Polycystin_dom"/>
    <property type="match status" value="1"/>
</dbReference>
<dbReference type="OMA" id="FVINHAP"/>
<dbReference type="GO" id="GO:0050982">
    <property type="term" value="P:detection of mechanical stimulus"/>
    <property type="evidence" value="ECO:0000318"/>
    <property type="project" value="GO_Central"/>
</dbReference>
<feature type="transmembrane region" description="Helical" evidence="10">
    <location>
        <begin position="1721"/>
        <end position="1738"/>
    </location>
</feature>
<dbReference type="Pfam" id="PF02010">
    <property type="entry name" value="REJ"/>
    <property type="match status" value="1"/>
</dbReference>
<feature type="disulfide bond" evidence="8">
    <location>
        <begin position="1499"/>
        <end position="1512"/>
    </location>
</feature>
<dbReference type="InterPro" id="IPR036392">
    <property type="entry name" value="PLAT/LH2_dom_sf"/>
</dbReference>
<comment type="caution">
    <text evidence="9">Lacks conserved residue(s) required for the propagation of feature annotation.</text>
</comment>
<evidence type="ECO:0000313" key="13">
    <source>
        <dbReference type="EMBL" id="KYB25631.1"/>
    </source>
</evidence>
<dbReference type="Pfam" id="PF01477">
    <property type="entry name" value="PLAT"/>
    <property type="match status" value="1"/>
</dbReference>
<dbReference type="eggNOG" id="KOG3599">
    <property type="taxonomic scope" value="Eukaryota"/>
</dbReference>
<name>A0A139WCS3_TRICA</name>
<dbReference type="EMBL" id="KQ971368">
    <property type="protein sequence ID" value="KYB25631.1"/>
    <property type="molecule type" value="Genomic_DNA"/>
</dbReference>
<feature type="transmembrane region" description="Helical" evidence="10">
    <location>
        <begin position="978"/>
        <end position="999"/>
    </location>
</feature>
<feature type="domain" description="PLAT" evidence="12">
    <location>
        <begin position="1019"/>
        <end position="1138"/>
    </location>
</feature>
<protein>
    <recommendedName>
        <fullName evidence="12">PLAT domain-containing protein</fullName>
    </recommendedName>
</protein>
<comment type="similarity">
    <text evidence="2">Belongs to the polycystin family.</text>
</comment>
<keyword evidence="4 11" id="KW-0732">Signal</keyword>
<feature type="transmembrane region" description="Helical" evidence="10">
    <location>
        <begin position="1263"/>
        <end position="1289"/>
    </location>
</feature>
<feature type="transmembrane region" description="Helical" evidence="10">
    <location>
        <begin position="1669"/>
        <end position="1690"/>
    </location>
</feature>
<evidence type="ECO:0000256" key="1">
    <source>
        <dbReference type="ARBA" id="ARBA00004141"/>
    </source>
</evidence>
<dbReference type="Proteomes" id="UP000007266">
    <property type="component" value="Linkage group 9"/>
</dbReference>
<evidence type="ECO:0000256" key="6">
    <source>
        <dbReference type="ARBA" id="ARBA00023136"/>
    </source>
</evidence>
<evidence type="ECO:0000259" key="12">
    <source>
        <dbReference type="PROSITE" id="PS50095"/>
    </source>
</evidence>
<feature type="transmembrane region" description="Helical" evidence="10">
    <location>
        <begin position="1750"/>
        <end position="1779"/>
    </location>
</feature>
<proteinExistence type="inferred from homology"/>
<dbReference type="Pfam" id="PF08016">
    <property type="entry name" value="PKD_channel"/>
    <property type="match status" value="1"/>
</dbReference>
<dbReference type="InterPro" id="IPR013122">
    <property type="entry name" value="PKD1_2_channel"/>
</dbReference>
<reference evidence="13 14" key="1">
    <citation type="journal article" date="2008" name="Nature">
        <title>The genome of the model beetle and pest Tribolium castaneum.</title>
        <authorList>
            <consortium name="Tribolium Genome Sequencing Consortium"/>
            <person name="Richards S."/>
            <person name="Gibbs R.A."/>
            <person name="Weinstock G.M."/>
            <person name="Brown S.J."/>
            <person name="Denell R."/>
            <person name="Beeman R.W."/>
            <person name="Gibbs R."/>
            <person name="Beeman R.W."/>
            <person name="Brown S.J."/>
            <person name="Bucher G."/>
            <person name="Friedrich M."/>
            <person name="Grimmelikhuijzen C.J."/>
            <person name="Klingler M."/>
            <person name="Lorenzen M."/>
            <person name="Richards S."/>
            <person name="Roth S."/>
            <person name="Schroder R."/>
            <person name="Tautz D."/>
            <person name="Zdobnov E.M."/>
            <person name="Muzny D."/>
            <person name="Gibbs R.A."/>
            <person name="Weinstock G.M."/>
            <person name="Attaway T."/>
            <person name="Bell S."/>
            <person name="Buhay C.J."/>
            <person name="Chandrabose M.N."/>
            <person name="Chavez D."/>
            <person name="Clerk-Blankenburg K.P."/>
            <person name="Cree A."/>
            <person name="Dao M."/>
            <person name="Davis C."/>
            <person name="Chacko J."/>
            <person name="Dinh H."/>
            <person name="Dugan-Rocha S."/>
            <person name="Fowler G."/>
            <person name="Garner T.T."/>
            <person name="Garnes J."/>
            <person name="Gnirke A."/>
            <person name="Hawes A."/>
            <person name="Hernandez J."/>
            <person name="Hines S."/>
            <person name="Holder M."/>
            <person name="Hume J."/>
            <person name="Jhangiani S.N."/>
            <person name="Joshi V."/>
            <person name="Khan Z.M."/>
            <person name="Jackson L."/>
            <person name="Kovar C."/>
            <person name="Kowis A."/>
            <person name="Lee S."/>
            <person name="Lewis L.R."/>
            <person name="Margolis J."/>
            <person name="Morgan M."/>
            <person name="Nazareth L.V."/>
            <person name="Nguyen N."/>
            <person name="Okwuonu G."/>
            <person name="Parker D."/>
            <person name="Richards S."/>
            <person name="Ruiz S.J."/>
            <person name="Santibanez J."/>
            <person name="Savard J."/>
            <person name="Scherer S.E."/>
            <person name="Schneider B."/>
            <person name="Sodergren E."/>
            <person name="Tautz D."/>
            <person name="Vattahil S."/>
            <person name="Villasana D."/>
            <person name="White C.S."/>
            <person name="Wright R."/>
            <person name="Park Y."/>
            <person name="Beeman R.W."/>
            <person name="Lord J."/>
            <person name="Oppert B."/>
            <person name="Lorenzen M."/>
            <person name="Brown S."/>
            <person name="Wang L."/>
            <person name="Savard J."/>
            <person name="Tautz D."/>
            <person name="Richards S."/>
            <person name="Weinstock G."/>
            <person name="Gibbs R.A."/>
            <person name="Liu Y."/>
            <person name="Worley K."/>
            <person name="Weinstock G."/>
            <person name="Elsik C.G."/>
            <person name="Reese J.T."/>
            <person name="Elhaik E."/>
            <person name="Landan G."/>
            <person name="Graur D."/>
            <person name="Arensburger P."/>
            <person name="Atkinson P."/>
            <person name="Beeman R.W."/>
            <person name="Beidler J."/>
            <person name="Brown S.J."/>
            <person name="Demuth J.P."/>
            <person name="Drury D.W."/>
            <person name="Du Y.Z."/>
            <person name="Fujiwara H."/>
            <person name="Lorenzen M."/>
            <person name="Maselli V."/>
            <person name="Osanai M."/>
            <person name="Park Y."/>
            <person name="Robertson H.M."/>
            <person name="Tu Z."/>
            <person name="Wang J.J."/>
            <person name="Wang S."/>
            <person name="Richards S."/>
            <person name="Song H."/>
            <person name="Zhang L."/>
            <person name="Sodergren E."/>
            <person name="Werner D."/>
            <person name="Stanke M."/>
            <person name="Morgenstern B."/>
            <person name="Solovyev V."/>
            <person name="Kosarev P."/>
            <person name="Brown G."/>
            <person name="Chen H.C."/>
            <person name="Ermolaeva O."/>
            <person name="Hlavina W."/>
            <person name="Kapustin Y."/>
            <person name="Kiryutin B."/>
            <person name="Kitts P."/>
            <person name="Maglott D."/>
            <person name="Pruitt K."/>
            <person name="Sapojnikov V."/>
            <person name="Souvorov A."/>
            <person name="Mackey A.J."/>
            <person name="Waterhouse R.M."/>
            <person name="Wyder S."/>
            <person name="Zdobnov E.M."/>
            <person name="Zdobnov E.M."/>
            <person name="Wyder S."/>
            <person name="Kriventseva E.V."/>
            <person name="Kadowaki T."/>
            <person name="Bork P."/>
            <person name="Aranda M."/>
            <person name="Bao R."/>
            <person name="Beermann A."/>
            <person name="Berns N."/>
            <person name="Bolognesi R."/>
            <person name="Bonneton F."/>
            <person name="Bopp D."/>
            <person name="Brown S.J."/>
            <person name="Bucher G."/>
            <person name="Butts T."/>
            <person name="Chaumot A."/>
            <person name="Denell R.E."/>
            <person name="Ferrier D.E."/>
            <person name="Friedrich M."/>
            <person name="Gordon C.M."/>
            <person name="Jindra M."/>
            <person name="Klingler M."/>
            <person name="Lan Q."/>
            <person name="Lattorff H.M."/>
            <person name="Laudet V."/>
            <person name="von Levetsow C."/>
            <person name="Liu Z."/>
            <person name="Lutz R."/>
            <person name="Lynch J.A."/>
            <person name="da Fonseca R.N."/>
            <person name="Posnien N."/>
            <person name="Reuter R."/>
            <person name="Roth S."/>
            <person name="Savard J."/>
            <person name="Schinko J.B."/>
            <person name="Schmitt C."/>
            <person name="Schoppmeier M."/>
            <person name="Schroder R."/>
            <person name="Shippy T.D."/>
            <person name="Simonnet F."/>
            <person name="Marques-Souza H."/>
            <person name="Tautz D."/>
            <person name="Tomoyasu Y."/>
            <person name="Trauner J."/>
            <person name="Van der Zee M."/>
            <person name="Vervoort M."/>
            <person name="Wittkopp N."/>
            <person name="Wimmer E.A."/>
            <person name="Yang X."/>
            <person name="Jones A.K."/>
            <person name="Sattelle D.B."/>
            <person name="Ebert P.R."/>
            <person name="Nelson D."/>
            <person name="Scott J.G."/>
            <person name="Beeman R.W."/>
            <person name="Muthukrishnan S."/>
            <person name="Kramer K.J."/>
            <person name="Arakane Y."/>
            <person name="Beeman R.W."/>
            <person name="Zhu Q."/>
            <person name="Hogenkamp D."/>
            <person name="Dixit R."/>
            <person name="Oppert B."/>
            <person name="Jiang H."/>
            <person name="Zou Z."/>
            <person name="Marshall J."/>
            <person name="Elpidina E."/>
            <person name="Vinokurov K."/>
            <person name="Oppert C."/>
            <person name="Zou Z."/>
            <person name="Evans J."/>
            <person name="Lu Z."/>
            <person name="Zhao P."/>
            <person name="Sumathipala N."/>
            <person name="Altincicek B."/>
            <person name="Vilcinskas A."/>
            <person name="Williams M."/>
            <person name="Hultmark D."/>
            <person name="Hetru C."/>
            <person name="Jiang H."/>
            <person name="Grimmelikhuijzen C.J."/>
            <person name="Hauser F."/>
            <person name="Cazzamali G."/>
            <person name="Williamson M."/>
            <person name="Park Y."/>
            <person name="Li B."/>
            <person name="Tanaka Y."/>
            <person name="Predel R."/>
            <person name="Neupert S."/>
            <person name="Schachtner J."/>
            <person name="Verleyen P."/>
            <person name="Raible F."/>
            <person name="Bork P."/>
            <person name="Friedrich M."/>
            <person name="Walden K.K."/>
            <person name="Robertson H.M."/>
            <person name="Angeli S."/>
            <person name="Foret S."/>
            <person name="Bucher G."/>
            <person name="Schuetz S."/>
            <person name="Maleszka R."/>
            <person name="Wimmer E.A."/>
            <person name="Beeman R.W."/>
            <person name="Lorenzen M."/>
            <person name="Tomoyasu Y."/>
            <person name="Miller S.C."/>
            <person name="Grossmann D."/>
            <person name="Bucher G."/>
        </authorList>
    </citation>
    <scope>NUCLEOTIDE SEQUENCE [LARGE SCALE GENOMIC DNA]</scope>
    <source>
        <strain evidence="13 14">Georgia GA2</strain>
    </source>
</reference>
<feature type="transmembrane region" description="Helical" evidence="10">
    <location>
        <begin position="1295"/>
        <end position="1322"/>
    </location>
</feature>
<dbReference type="PANTHER" id="PTHR10877">
    <property type="entry name" value="POLYCYSTIN FAMILY MEMBER"/>
    <property type="match status" value="1"/>
</dbReference>
<evidence type="ECO:0000256" key="8">
    <source>
        <dbReference type="PIRSR" id="PIRSR603915-2"/>
    </source>
</evidence>
<evidence type="ECO:0000256" key="4">
    <source>
        <dbReference type="ARBA" id="ARBA00022729"/>
    </source>
</evidence>
<organism evidence="13 14">
    <name type="scientific">Tribolium castaneum</name>
    <name type="common">Red flour beetle</name>
    <dbReference type="NCBI Taxonomy" id="7070"/>
    <lineage>
        <taxon>Eukaryota</taxon>
        <taxon>Metazoa</taxon>
        <taxon>Ecdysozoa</taxon>
        <taxon>Arthropoda</taxon>
        <taxon>Hexapoda</taxon>
        <taxon>Insecta</taxon>
        <taxon>Pterygota</taxon>
        <taxon>Neoptera</taxon>
        <taxon>Endopterygota</taxon>
        <taxon>Coleoptera</taxon>
        <taxon>Polyphaga</taxon>
        <taxon>Cucujiformia</taxon>
        <taxon>Tenebrionidae</taxon>
        <taxon>Tenebrionidae incertae sedis</taxon>
        <taxon>Tribolium</taxon>
    </lineage>
</organism>
<dbReference type="InterPro" id="IPR002859">
    <property type="entry name" value="PKD/REJ-like"/>
</dbReference>
<keyword evidence="3 10" id="KW-0812">Transmembrane</keyword>
<feature type="transmembrane region" description="Helical" evidence="10">
    <location>
        <begin position="1384"/>
        <end position="1407"/>
    </location>
</feature>
<dbReference type="PRINTS" id="PR01433">
    <property type="entry name" value="POLYCYSTIN2"/>
</dbReference>
<dbReference type="InParanoid" id="A0A139WCS3"/>
<feature type="signal peptide" evidence="11">
    <location>
        <begin position="1"/>
        <end position="20"/>
    </location>
</feature>
<dbReference type="PROSITE" id="PS50095">
    <property type="entry name" value="PLAT"/>
    <property type="match status" value="1"/>
</dbReference>
<accession>A0A139WCS3</accession>
<feature type="transmembrane region" description="Helical" evidence="10">
    <location>
        <begin position="1218"/>
        <end position="1242"/>
    </location>
</feature>
<feature type="transmembrane region" description="Helical" evidence="10">
    <location>
        <begin position="1636"/>
        <end position="1657"/>
    </location>
</feature>
<gene>
    <name evidence="13" type="primary">AUGUSTUS-3.0.2_34270</name>
    <name evidence="13" type="ORF">TcasGA2_TC034270</name>
</gene>
<dbReference type="SUPFAM" id="SSF49723">
    <property type="entry name" value="Lipase/lipooxygenase domain (PLAT/LH2 domain)"/>
    <property type="match status" value="1"/>
</dbReference>
<dbReference type="PANTHER" id="PTHR10877:SF183">
    <property type="entry name" value="AT14535P-RELATED"/>
    <property type="match status" value="1"/>
</dbReference>
<reference evidence="13 14" key="2">
    <citation type="journal article" date="2010" name="Nucleic Acids Res.">
        <title>BeetleBase in 2010: revisions to provide comprehensive genomic information for Tribolium castaneum.</title>
        <authorList>
            <person name="Kim H.S."/>
            <person name="Murphy T."/>
            <person name="Xia J."/>
            <person name="Caragea D."/>
            <person name="Park Y."/>
            <person name="Beeman R.W."/>
            <person name="Lorenzen M.D."/>
            <person name="Butcher S."/>
            <person name="Manak J.R."/>
            <person name="Brown S.J."/>
        </authorList>
    </citation>
    <scope>GENOME REANNOTATION</scope>
    <source>
        <strain evidence="13 14">Georgia GA2</strain>
    </source>
</reference>
<feature type="transmembrane region" description="Helical" evidence="10">
    <location>
        <begin position="1823"/>
        <end position="1848"/>
    </location>
</feature>
<dbReference type="FunFam" id="2.60.60.20:FF:000025">
    <property type="entry name" value="Predicted protein"/>
    <property type="match status" value="1"/>
</dbReference>
<evidence type="ECO:0000313" key="14">
    <source>
        <dbReference type="Proteomes" id="UP000007266"/>
    </source>
</evidence>
<dbReference type="InterPro" id="IPR051223">
    <property type="entry name" value="Polycystin"/>
</dbReference>
<evidence type="ECO:0000256" key="10">
    <source>
        <dbReference type="SAM" id="Phobius"/>
    </source>
</evidence>